<evidence type="ECO:0008006" key="3">
    <source>
        <dbReference type="Google" id="ProtNLM"/>
    </source>
</evidence>
<dbReference type="InterPro" id="IPR010921">
    <property type="entry name" value="Trp_repressor/repl_initiator"/>
</dbReference>
<dbReference type="EMBL" id="FOSK01000003">
    <property type="protein sequence ID" value="SFK25364.1"/>
    <property type="molecule type" value="Genomic_DNA"/>
</dbReference>
<evidence type="ECO:0000313" key="2">
    <source>
        <dbReference type="Proteomes" id="UP000199598"/>
    </source>
</evidence>
<dbReference type="SUPFAM" id="SSF48295">
    <property type="entry name" value="TrpR-like"/>
    <property type="match status" value="1"/>
</dbReference>
<keyword evidence="2" id="KW-1185">Reference proteome</keyword>
<comment type="caution">
    <text evidence="1">The sequence shown here is derived from an EMBL/GenBank/DDBJ whole genome shotgun (WGS) entry which is preliminary data.</text>
</comment>
<dbReference type="Proteomes" id="UP000199598">
    <property type="component" value="Unassembled WGS sequence"/>
</dbReference>
<dbReference type="Pfam" id="PF06627">
    <property type="entry name" value="DUF1153"/>
    <property type="match status" value="1"/>
</dbReference>
<evidence type="ECO:0000313" key="1">
    <source>
        <dbReference type="EMBL" id="SFK25364.1"/>
    </source>
</evidence>
<gene>
    <name evidence="1" type="ORF">SAMN04488518_103272</name>
</gene>
<dbReference type="Gene3D" id="1.10.10.10">
    <property type="entry name" value="Winged helix-like DNA-binding domain superfamily/Winged helix DNA-binding domain"/>
    <property type="match status" value="1"/>
</dbReference>
<reference evidence="1 2" key="1">
    <citation type="submission" date="2016-10" db="EMBL/GenBank/DDBJ databases">
        <authorList>
            <person name="Varghese N."/>
            <person name="Submissions S."/>
        </authorList>
    </citation>
    <scope>NUCLEOTIDE SEQUENCE [LARGE SCALE GENOMIC DNA]</scope>
    <source>
        <strain evidence="1 2">DSM 16392</strain>
    </source>
</reference>
<name>A0A1I3Y0K3_9HYPH</name>
<protein>
    <recommendedName>
        <fullName evidence="3">DUF1153 domain-containing protein</fullName>
    </recommendedName>
</protein>
<proteinExistence type="predicted"/>
<dbReference type="InterPro" id="IPR036388">
    <property type="entry name" value="WH-like_DNA-bd_sf"/>
</dbReference>
<sequence>MVAAVRGGLLSLDEACNRYTLTVEEFLSWQNSIDRHGLAGLRATRVQDYRSN</sequence>
<dbReference type="InterPro" id="IPR009534">
    <property type="entry name" value="DUF1153"/>
</dbReference>
<organism evidence="1 2">
    <name type="scientific">Pseudovibrio ascidiaceicola</name>
    <dbReference type="NCBI Taxonomy" id="285279"/>
    <lineage>
        <taxon>Bacteria</taxon>
        <taxon>Pseudomonadati</taxon>
        <taxon>Pseudomonadota</taxon>
        <taxon>Alphaproteobacteria</taxon>
        <taxon>Hyphomicrobiales</taxon>
        <taxon>Stappiaceae</taxon>
        <taxon>Pseudovibrio</taxon>
    </lineage>
</organism>
<accession>A0A1I3Y0K3</accession>